<keyword evidence="1" id="KW-0193">Cuticle</keyword>
<dbReference type="PANTHER" id="PTHR10380">
    <property type="entry name" value="CUTICLE PROTEIN"/>
    <property type="match status" value="1"/>
</dbReference>
<dbReference type="InterPro" id="IPR000618">
    <property type="entry name" value="Insect_cuticle"/>
</dbReference>
<feature type="region of interest" description="Disordered" evidence="2">
    <location>
        <begin position="190"/>
        <end position="209"/>
    </location>
</feature>
<keyword evidence="3" id="KW-0732">Signal</keyword>
<feature type="non-terminal residue" evidence="4">
    <location>
        <position position="1"/>
    </location>
</feature>
<evidence type="ECO:0008006" key="5">
    <source>
        <dbReference type="Google" id="ProtNLM"/>
    </source>
</evidence>
<feature type="signal peptide" evidence="3">
    <location>
        <begin position="1"/>
        <end position="15"/>
    </location>
</feature>
<dbReference type="GO" id="GO:0062129">
    <property type="term" value="C:chitin-based extracellular matrix"/>
    <property type="evidence" value="ECO:0007669"/>
    <property type="project" value="TreeGrafter"/>
</dbReference>
<dbReference type="PANTHER" id="PTHR10380:SF236">
    <property type="entry name" value="PUPAL CUTICLE PROTEIN EDG-84A-LIKE PROTEIN"/>
    <property type="match status" value="1"/>
</dbReference>
<sequence length="270" mass="29952">EVLIWVILSLGIVNSLPVPYYSPYTASMAQPYLGYNNYGYLHRPAVFAPLPPLRRTTPVITPADPSPHDLVVHNWLKYKIDPENESEDAQEVAQYYSQDAAGRTVFFFQIPNQTRMEARSMDGLVRGSYSYQDPTGKVVKMYYWDDGTGFHTMGNNLPQAFYSPPQYTPEVQAARDTHFQLYREALSAALASGTGEEGEEPQPQPNNPAVSVADVAAESDQTADDTKASPALPDYDADSDAVAIESDDSYFRLAPAFKRGEPEAARRQLA</sequence>
<dbReference type="EMBL" id="GEBQ01025654">
    <property type="protein sequence ID" value="JAT14323.1"/>
    <property type="molecule type" value="Transcribed_RNA"/>
</dbReference>
<dbReference type="Pfam" id="PF00379">
    <property type="entry name" value="Chitin_bind_4"/>
    <property type="match status" value="1"/>
</dbReference>
<feature type="non-terminal residue" evidence="4">
    <location>
        <position position="270"/>
    </location>
</feature>
<dbReference type="InterPro" id="IPR050468">
    <property type="entry name" value="Cuticle_Struct_Prot"/>
</dbReference>
<gene>
    <name evidence="4" type="ORF">g.52910</name>
</gene>
<evidence type="ECO:0000256" key="2">
    <source>
        <dbReference type="SAM" id="MobiDB-lite"/>
    </source>
</evidence>
<evidence type="ECO:0000313" key="4">
    <source>
        <dbReference type="EMBL" id="JAT14323.1"/>
    </source>
</evidence>
<name>A0A1B6KS97_9HEMI</name>
<dbReference type="PROSITE" id="PS51155">
    <property type="entry name" value="CHIT_BIND_RR_2"/>
    <property type="match status" value="1"/>
</dbReference>
<reference evidence="4" key="1">
    <citation type="submission" date="2015-11" db="EMBL/GenBank/DDBJ databases">
        <title>De novo transcriptome assembly of four potential Pierce s Disease insect vectors from Arizona vineyards.</title>
        <authorList>
            <person name="Tassone E.E."/>
        </authorList>
    </citation>
    <scope>NUCLEOTIDE SEQUENCE</scope>
</reference>
<protein>
    <recommendedName>
        <fullName evidence="5">Insect cuticle protein</fullName>
    </recommendedName>
</protein>
<evidence type="ECO:0000256" key="1">
    <source>
        <dbReference type="PROSITE-ProRule" id="PRU00497"/>
    </source>
</evidence>
<dbReference type="AlphaFoldDB" id="A0A1B6KS97"/>
<feature type="region of interest" description="Disordered" evidence="2">
    <location>
        <begin position="214"/>
        <end position="240"/>
    </location>
</feature>
<accession>A0A1B6KS97</accession>
<organism evidence="4">
    <name type="scientific">Graphocephala atropunctata</name>
    <dbReference type="NCBI Taxonomy" id="36148"/>
    <lineage>
        <taxon>Eukaryota</taxon>
        <taxon>Metazoa</taxon>
        <taxon>Ecdysozoa</taxon>
        <taxon>Arthropoda</taxon>
        <taxon>Hexapoda</taxon>
        <taxon>Insecta</taxon>
        <taxon>Pterygota</taxon>
        <taxon>Neoptera</taxon>
        <taxon>Paraneoptera</taxon>
        <taxon>Hemiptera</taxon>
        <taxon>Auchenorrhyncha</taxon>
        <taxon>Membracoidea</taxon>
        <taxon>Cicadellidae</taxon>
        <taxon>Cicadellinae</taxon>
        <taxon>Cicadellini</taxon>
        <taxon>Graphocephala</taxon>
    </lineage>
</organism>
<evidence type="ECO:0000256" key="3">
    <source>
        <dbReference type="SAM" id="SignalP"/>
    </source>
</evidence>
<proteinExistence type="predicted"/>
<feature type="chain" id="PRO_5012362327" description="Insect cuticle protein" evidence="3">
    <location>
        <begin position="16"/>
        <end position="270"/>
    </location>
</feature>
<dbReference type="GO" id="GO:0008010">
    <property type="term" value="F:structural constituent of chitin-based larval cuticle"/>
    <property type="evidence" value="ECO:0007669"/>
    <property type="project" value="TreeGrafter"/>
</dbReference>